<sequence>MFYRLLNMKSSYTASFILKERRRLLLLSVSCFTITMHRESVGPGGTCVLGVVSFGKLFAR</sequence>
<name>A0A0L0C4T2_LUCCU</name>
<dbReference type="Proteomes" id="UP000037069">
    <property type="component" value="Unassembled WGS sequence"/>
</dbReference>
<proteinExistence type="predicted"/>
<evidence type="ECO:0000313" key="2">
    <source>
        <dbReference type="Proteomes" id="UP000037069"/>
    </source>
</evidence>
<accession>A0A0L0C4T2</accession>
<evidence type="ECO:0000313" key="1">
    <source>
        <dbReference type="EMBL" id="KNC26449.1"/>
    </source>
</evidence>
<dbReference type="EMBL" id="JRES01000984">
    <property type="protein sequence ID" value="KNC26449.1"/>
    <property type="molecule type" value="Genomic_DNA"/>
</dbReference>
<organism evidence="1 2">
    <name type="scientific">Lucilia cuprina</name>
    <name type="common">Green bottle fly</name>
    <name type="synonym">Australian sheep blowfly</name>
    <dbReference type="NCBI Taxonomy" id="7375"/>
    <lineage>
        <taxon>Eukaryota</taxon>
        <taxon>Metazoa</taxon>
        <taxon>Ecdysozoa</taxon>
        <taxon>Arthropoda</taxon>
        <taxon>Hexapoda</taxon>
        <taxon>Insecta</taxon>
        <taxon>Pterygota</taxon>
        <taxon>Neoptera</taxon>
        <taxon>Endopterygota</taxon>
        <taxon>Diptera</taxon>
        <taxon>Brachycera</taxon>
        <taxon>Muscomorpha</taxon>
        <taxon>Oestroidea</taxon>
        <taxon>Calliphoridae</taxon>
        <taxon>Luciliinae</taxon>
        <taxon>Lucilia</taxon>
    </lineage>
</organism>
<protein>
    <submittedName>
        <fullName evidence="1">Uncharacterized protein</fullName>
    </submittedName>
</protein>
<keyword evidence="2" id="KW-1185">Reference proteome</keyword>
<gene>
    <name evidence="1" type="ORF">FF38_08575</name>
</gene>
<reference evidence="1 2" key="1">
    <citation type="journal article" date="2015" name="Nat. Commun.">
        <title>Lucilia cuprina genome unlocks parasitic fly biology to underpin future interventions.</title>
        <authorList>
            <person name="Anstead C.A."/>
            <person name="Korhonen P.K."/>
            <person name="Young N.D."/>
            <person name="Hall R.S."/>
            <person name="Jex A.R."/>
            <person name="Murali S.C."/>
            <person name="Hughes D.S."/>
            <person name="Lee S.F."/>
            <person name="Perry T."/>
            <person name="Stroehlein A.J."/>
            <person name="Ansell B.R."/>
            <person name="Breugelmans B."/>
            <person name="Hofmann A."/>
            <person name="Qu J."/>
            <person name="Dugan S."/>
            <person name="Lee S.L."/>
            <person name="Chao H."/>
            <person name="Dinh H."/>
            <person name="Han Y."/>
            <person name="Doddapaneni H.V."/>
            <person name="Worley K.C."/>
            <person name="Muzny D.M."/>
            <person name="Ioannidis P."/>
            <person name="Waterhouse R.M."/>
            <person name="Zdobnov E.M."/>
            <person name="James P.J."/>
            <person name="Bagnall N.H."/>
            <person name="Kotze A.C."/>
            <person name="Gibbs R.A."/>
            <person name="Richards S."/>
            <person name="Batterham P."/>
            <person name="Gasser R.B."/>
        </authorList>
    </citation>
    <scope>NUCLEOTIDE SEQUENCE [LARGE SCALE GENOMIC DNA]</scope>
    <source>
        <strain evidence="1 2">LS</strain>
        <tissue evidence="1">Full body</tissue>
    </source>
</reference>
<comment type="caution">
    <text evidence="1">The sequence shown here is derived from an EMBL/GenBank/DDBJ whole genome shotgun (WGS) entry which is preliminary data.</text>
</comment>
<dbReference type="AlphaFoldDB" id="A0A0L0C4T2"/>